<keyword evidence="2 5" id="KW-0812">Transmembrane</keyword>
<name>A0ABX4MCM6_9ACTO</name>
<evidence type="ECO:0000313" key="7">
    <source>
        <dbReference type="Proteomes" id="UP000194577"/>
    </source>
</evidence>
<dbReference type="InterPro" id="IPR019109">
    <property type="entry name" value="MamF_MmsF"/>
</dbReference>
<protein>
    <recommendedName>
        <fullName evidence="8">DUF4870 domain-containing protein</fullName>
    </recommendedName>
</protein>
<sequence length="148" mass="16304">MPQRPPNQPYNGLYLYSQLVRSRPTGAHVWYLGLLALVVPYVGSVVASVTMIVVGLRCRRGPEPARSNGTAAACWGINYLLTTIVLIGGFLVYEFTFMPEGTKGVLPWGLPIIIWMLVSLFHVIICIAFGVRASRGRVAPFRGIPFIK</sequence>
<dbReference type="Proteomes" id="UP000194577">
    <property type="component" value="Unassembled WGS sequence"/>
</dbReference>
<evidence type="ECO:0000256" key="3">
    <source>
        <dbReference type="ARBA" id="ARBA00022989"/>
    </source>
</evidence>
<feature type="transmembrane region" description="Helical" evidence="5">
    <location>
        <begin position="112"/>
        <end position="131"/>
    </location>
</feature>
<reference evidence="6 7" key="1">
    <citation type="submission" date="2017-10" db="EMBL/GenBank/DDBJ databases">
        <title>Draft genome sequence of cellulolytic Actinomyces sp CtC72 isolated from cattle rumen fluid.</title>
        <authorList>
            <person name="Joshi A.J."/>
            <person name="Vasudevan G."/>
            <person name="Lanjekar V.B."/>
            <person name="Hivarkar S."/>
            <person name="Engineer A."/>
            <person name="Pore S.D."/>
            <person name="Dhakephalkar P.K."/>
            <person name="Dagar S."/>
        </authorList>
    </citation>
    <scope>NUCLEOTIDE SEQUENCE [LARGE SCALE GENOMIC DNA]</scope>
    <source>
        <strain evidence="7">CtC72</strain>
    </source>
</reference>
<keyword evidence="3 5" id="KW-1133">Transmembrane helix</keyword>
<comment type="caution">
    <text evidence="6">The sequence shown here is derived from an EMBL/GenBank/DDBJ whole genome shotgun (WGS) entry which is preliminary data.</text>
</comment>
<gene>
    <name evidence="6" type="ORF">BW737_003895</name>
</gene>
<proteinExistence type="predicted"/>
<evidence type="ECO:0000256" key="2">
    <source>
        <dbReference type="ARBA" id="ARBA00022692"/>
    </source>
</evidence>
<evidence type="ECO:0000256" key="4">
    <source>
        <dbReference type="ARBA" id="ARBA00023136"/>
    </source>
</evidence>
<evidence type="ECO:0008006" key="8">
    <source>
        <dbReference type="Google" id="ProtNLM"/>
    </source>
</evidence>
<dbReference type="Pfam" id="PF09685">
    <property type="entry name" value="MamF_MmsF"/>
    <property type="match status" value="1"/>
</dbReference>
<accession>A0ABX4MCM6</accession>
<dbReference type="EMBL" id="MTPX02000026">
    <property type="protein sequence ID" value="PHP53245.1"/>
    <property type="molecule type" value="Genomic_DNA"/>
</dbReference>
<evidence type="ECO:0000256" key="5">
    <source>
        <dbReference type="SAM" id="Phobius"/>
    </source>
</evidence>
<feature type="transmembrane region" description="Helical" evidence="5">
    <location>
        <begin position="29"/>
        <end position="56"/>
    </location>
</feature>
<comment type="subcellular location">
    <subcellularLocation>
        <location evidence="1">Membrane</location>
        <topology evidence="1">Multi-pass membrane protein</topology>
    </subcellularLocation>
</comment>
<feature type="transmembrane region" description="Helical" evidence="5">
    <location>
        <begin position="68"/>
        <end position="92"/>
    </location>
</feature>
<evidence type="ECO:0000256" key="1">
    <source>
        <dbReference type="ARBA" id="ARBA00004141"/>
    </source>
</evidence>
<evidence type="ECO:0000313" key="6">
    <source>
        <dbReference type="EMBL" id="PHP53245.1"/>
    </source>
</evidence>
<organism evidence="6 7">
    <name type="scientific">Actinomyces ruminis</name>
    <dbReference type="NCBI Taxonomy" id="1937003"/>
    <lineage>
        <taxon>Bacteria</taxon>
        <taxon>Bacillati</taxon>
        <taxon>Actinomycetota</taxon>
        <taxon>Actinomycetes</taxon>
        <taxon>Actinomycetales</taxon>
        <taxon>Actinomycetaceae</taxon>
        <taxon>Actinomyces</taxon>
    </lineage>
</organism>
<keyword evidence="4 5" id="KW-0472">Membrane</keyword>
<keyword evidence="7" id="KW-1185">Reference proteome</keyword>